<dbReference type="Proteomes" id="UP001224781">
    <property type="component" value="Unassembled WGS sequence"/>
</dbReference>
<dbReference type="Proteomes" id="UP001255601">
    <property type="component" value="Unassembled WGS sequence"/>
</dbReference>
<gene>
    <name evidence="2" type="ORF">QE369_003868</name>
    <name evidence="1" type="ORF">QE408_004529</name>
</gene>
<dbReference type="EMBL" id="JAUTBL010000002">
    <property type="protein sequence ID" value="MDQ1187386.1"/>
    <property type="molecule type" value="Genomic_DNA"/>
</dbReference>
<evidence type="ECO:0000313" key="3">
    <source>
        <dbReference type="Proteomes" id="UP001224781"/>
    </source>
</evidence>
<evidence type="ECO:0000313" key="4">
    <source>
        <dbReference type="Proteomes" id="UP001255601"/>
    </source>
</evidence>
<evidence type="ECO:0000313" key="1">
    <source>
        <dbReference type="EMBL" id="MDQ1187386.1"/>
    </source>
</evidence>
<sequence length="67" mass="7443">MTQEETFSRPLNLKIEDPDVALKSHRCLSCLTGPLAEKRACARLTLLSEGFPEARIASLSPSFKTEH</sequence>
<reference evidence="2" key="1">
    <citation type="submission" date="2023-08" db="EMBL/GenBank/DDBJ databases">
        <title>Functional and genomic diversity of the sorghum phyllosphere microbiome.</title>
        <authorList>
            <person name="Shade A."/>
        </authorList>
    </citation>
    <scope>NUCLEOTIDE SEQUENCE</scope>
    <source>
        <strain evidence="2">SORGH_AS_0974</strain>
        <strain evidence="1 3">SORGH_AS_1126</strain>
    </source>
</reference>
<name>A0AAJ2BIK9_9HYPH</name>
<organism evidence="2 4">
    <name type="scientific">Agrobacterium larrymoorei</name>
    <dbReference type="NCBI Taxonomy" id="160699"/>
    <lineage>
        <taxon>Bacteria</taxon>
        <taxon>Pseudomonadati</taxon>
        <taxon>Pseudomonadota</taxon>
        <taxon>Alphaproteobacteria</taxon>
        <taxon>Hyphomicrobiales</taxon>
        <taxon>Rhizobiaceae</taxon>
        <taxon>Rhizobium/Agrobacterium group</taxon>
        <taxon>Agrobacterium</taxon>
    </lineage>
</organism>
<accession>A0AAJ2BIK9</accession>
<evidence type="ECO:0000313" key="2">
    <source>
        <dbReference type="EMBL" id="MDR6103671.1"/>
    </source>
</evidence>
<protein>
    <submittedName>
        <fullName evidence="2">Uncharacterized protein</fullName>
    </submittedName>
</protein>
<dbReference type="EMBL" id="JAVIZC010000003">
    <property type="protein sequence ID" value="MDR6103671.1"/>
    <property type="molecule type" value="Genomic_DNA"/>
</dbReference>
<comment type="caution">
    <text evidence="2">The sequence shown here is derived from an EMBL/GenBank/DDBJ whole genome shotgun (WGS) entry which is preliminary data.</text>
</comment>
<dbReference type="AlphaFoldDB" id="A0AAJ2BIK9"/>
<keyword evidence="3" id="KW-1185">Reference proteome</keyword>
<proteinExistence type="predicted"/>